<dbReference type="KEGG" id="llh:I41_37960"/>
<dbReference type="Proteomes" id="UP000317909">
    <property type="component" value="Chromosome"/>
</dbReference>
<dbReference type="RefSeq" id="WP_168206997.1">
    <property type="nucleotide sequence ID" value="NZ_CP036339.1"/>
</dbReference>
<dbReference type="InterPro" id="IPR009187">
    <property type="entry name" value="Prok_Ku"/>
</dbReference>
<comment type="similarity">
    <text evidence="2">Belongs to the prokaryotic Ku family.</text>
</comment>
<dbReference type="AlphaFoldDB" id="A0A517U1U2"/>
<sequence>MPRPIWKGHISFGLVNVPVALFAAERRATQGFKLIDSRNSARVRYERVNEETGEEVPWDQIVKGYEFEEGQYVLLSQEELDNASAEMTKAIEIEQFVDREQIGIRFFDRPYLVAPAGKGEKGYVLLREAIAGAGKAGLARVVIRARQYLAVLVVEGDALVLELLRYADELQSVEDLELPGSNLSEYKVSKKEIELAAKLIEGMSGEWDPAQFKDEYRDALDRMIQKKIKSGQTEAITDVEADDAKTQPASVNFMEMLKRSVAGTSKPGPAKKRAVKPRAVARRASPRKRPVKKKQAG</sequence>
<keyword evidence="1 2" id="KW-0238">DNA-binding</keyword>
<name>A0A517U1U2_9BACT</name>
<evidence type="ECO:0000259" key="4">
    <source>
        <dbReference type="SMART" id="SM00559"/>
    </source>
</evidence>
<evidence type="ECO:0000256" key="2">
    <source>
        <dbReference type="HAMAP-Rule" id="MF_01875"/>
    </source>
</evidence>
<evidence type="ECO:0000256" key="3">
    <source>
        <dbReference type="SAM" id="MobiDB-lite"/>
    </source>
</evidence>
<dbReference type="PANTHER" id="PTHR41251:SF1">
    <property type="entry name" value="NON-HOMOLOGOUS END JOINING PROTEIN KU"/>
    <property type="match status" value="1"/>
</dbReference>
<comment type="function">
    <text evidence="2">With LigD forms a non-homologous end joining (NHEJ) DNA repair enzyme, which repairs dsDNA breaks with reduced fidelity. Binds linear dsDNA with 5'- and 3'- overhangs but not closed circular dsDNA nor ssDNA. Recruits and stimulates the ligase activity of LigD.</text>
</comment>
<proteinExistence type="inferred from homology"/>
<dbReference type="GO" id="GO:0003690">
    <property type="term" value="F:double-stranded DNA binding"/>
    <property type="evidence" value="ECO:0007669"/>
    <property type="project" value="UniProtKB-UniRule"/>
</dbReference>
<dbReference type="SMART" id="SM00559">
    <property type="entry name" value="Ku78"/>
    <property type="match status" value="1"/>
</dbReference>
<organism evidence="5 6">
    <name type="scientific">Lacipirellula limnantheis</name>
    <dbReference type="NCBI Taxonomy" id="2528024"/>
    <lineage>
        <taxon>Bacteria</taxon>
        <taxon>Pseudomonadati</taxon>
        <taxon>Planctomycetota</taxon>
        <taxon>Planctomycetia</taxon>
        <taxon>Pirellulales</taxon>
        <taxon>Lacipirellulaceae</taxon>
        <taxon>Lacipirellula</taxon>
    </lineage>
</organism>
<dbReference type="Gene3D" id="2.40.290.10">
    <property type="match status" value="1"/>
</dbReference>
<gene>
    <name evidence="5" type="primary">ykoV_2</name>
    <name evidence="2" type="synonym">ku</name>
    <name evidence="5" type="ORF">I41_37960</name>
</gene>
<keyword evidence="2" id="KW-0234">DNA repair</keyword>
<dbReference type="NCBIfam" id="TIGR02772">
    <property type="entry name" value="Ku_bact"/>
    <property type="match status" value="1"/>
</dbReference>
<evidence type="ECO:0000256" key="1">
    <source>
        <dbReference type="ARBA" id="ARBA00023125"/>
    </source>
</evidence>
<keyword evidence="2" id="KW-0227">DNA damage</keyword>
<dbReference type="PIRSF" id="PIRSF006493">
    <property type="entry name" value="Prok_Ku"/>
    <property type="match status" value="1"/>
</dbReference>
<keyword evidence="2" id="KW-0233">DNA recombination</keyword>
<dbReference type="HAMAP" id="MF_01875">
    <property type="entry name" value="Prokaryotic_Ku"/>
    <property type="match status" value="1"/>
</dbReference>
<feature type="domain" description="Ku" evidence="4">
    <location>
        <begin position="53"/>
        <end position="181"/>
    </location>
</feature>
<dbReference type="GO" id="GO:0006303">
    <property type="term" value="P:double-strand break repair via nonhomologous end joining"/>
    <property type="evidence" value="ECO:0007669"/>
    <property type="project" value="UniProtKB-UniRule"/>
</dbReference>
<dbReference type="SUPFAM" id="SSF100939">
    <property type="entry name" value="SPOC domain-like"/>
    <property type="match status" value="1"/>
</dbReference>
<feature type="compositionally biased region" description="Basic residues" evidence="3">
    <location>
        <begin position="269"/>
        <end position="297"/>
    </location>
</feature>
<evidence type="ECO:0000313" key="6">
    <source>
        <dbReference type="Proteomes" id="UP000317909"/>
    </source>
</evidence>
<dbReference type="CDD" id="cd00789">
    <property type="entry name" value="KU_like"/>
    <property type="match status" value="1"/>
</dbReference>
<comment type="subunit">
    <text evidence="2">Homodimer. Interacts with LigD.</text>
</comment>
<dbReference type="GO" id="GO:0006310">
    <property type="term" value="P:DNA recombination"/>
    <property type="evidence" value="ECO:0007669"/>
    <property type="project" value="UniProtKB-KW"/>
</dbReference>
<reference evidence="5 6" key="1">
    <citation type="submission" date="2019-02" db="EMBL/GenBank/DDBJ databases">
        <title>Deep-cultivation of Planctomycetes and their phenomic and genomic characterization uncovers novel biology.</title>
        <authorList>
            <person name="Wiegand S."/>
            <person name="Jogler M."/>
            <person name="Boedeker C."/>
            <person name="Pinto D."/>
            <person name="Vollmers J."/>
            <person name="Rivas-Marin E."/>
            <person name="Kohn T."/>
            <person name="Peeters S.H."/>
            <person name="Heuer A."/>
            <person name="Rast P."/>
            <person name="Oberbeckmann S."/>
            <person name="Bunk B."/>
            <person name="Jeske O."/>
            <person name="Meyerdierks A."/>
            <person name="Storesund J.E."/>
            <person name="Kallscheuer N."/>
            <person name="Luecker S."/>
            <person name="Lage O.M."/>
            <person name="Pohl T."/>
            <person name="Merkel B.J."/>
            <person name="Hornburger P."/>
            <person name="Mueller R.-W."/>
            <person name="Bruemmer F."/>
            <person name="Labrenz M."/>
            <person name="Spormann A.M."/>
            <person name="Op den Camp H."/>
            <person name="Overmann J."/>
            <person name="Amann R."/>
            <person name="Jetten M.S.M."/>
            <person name="Mascher T."/>
            <person name="Medema M.H."/>
            <person name="Devos D.P."/>
            <person name="Kaster A.-K."/>
            <person name="Ovreas L."/>
            <person name="Rohde M."/>
            <person name="Galperin M.Y."/>
            <person name="Jogler C."/>
        </authorList>
    </citation>
    <scope>NUCLEOTIDE SEQUENCE [LARGE SCALE GENOMIC DNA]</scope>
    <source>
        <strain evidence="5 6">I41</strain>
    </source>
</reference>
<dbReference type="Pfam" id="PF02735">
    <property type="entry name" value="Ku"/>
    <property type="match status" value="1"/>
</dbReference>
<feature type="region of interest" description="Disordered" evidence="3">
    <location>
        <begin position="258"/>
        <end position="297"/>
    </location>
</feature>
<dbReference type="InterPro" id="IPR016194">
    <property type="entry name" value="SPOC-like_C_dom_sf"/>
</dbReference>
<accession>A0A517U1U2</accession>
<dbReference type="PANTHER" id="PTHR41251">
    <property type="entry name" value="NON-HOMOLOGOUS END JOINING PROTEIN KU"/>
    <property type="match status" value="1"/>
</dbReference>
<dbReference type="InterPro" id="IPR006164">
    <property type="entry name" value="DNA_bd_Ku70/Ku80"/>
</dbReference>
<keyword evidence="6" id="KW-1185">Reference proteome</keyword>
<dbReference type="EMBL" id="CP036339">
    <property type="protein sequence ID" value="QDT74599.1"/>
    <property type="molecule type" value="Genomic_DNA"/>
</dbReference>
<evidence type="ECO:0000313" key="5">
    <source>
        <dbReference type="EMBL" id="QDT74599.1"/>
    </source>
</evidence>
<protein>
    <recommendedName>
        <fullName evidence="2">Non-homologous end joining protein Ku</fullName>
    </recommendedName>
</protein>